<dbReference type="EMBL" id="WWEQ01000052">
    <property type="protein sequence ID" value="MYM20435.1"/>
    <property type="molecule type" value="Genomic_DNA"/>
</dbReference>
<evidence type="ECO:0000313" key="2">
    <source>
        <dbReference type="EMBL" id="MYM20435.1"/>
    </source>
</evidence>
<gene>
    <name evidence="2" type="ORF">GSY69_10790</name>
</gene>
<proteinExistence type="predicted"/>
<evidence type="ECO:0000259" key="1">
    <source>
        <dbReference type="Pfam" id="PF13468"/>
    </source>
</evidence>
<keyword evidence="3" id="KW-1185">Reference proteome</keyword>
<dbReference type="AlphaFoldDB" id="A0A6N9H8Y9"/>
<dbReference type="Proteomes" id="UP000469215">
    <property type="component" value="Unassembled WGS sequence"/>
</dbReference>
<dbReference type="RefSeq" id="WP_160953850.1">
    <property type="nucleotide sequence ID" value="NZ_WWEQ01000052.1"/>
</dbReference>
<protein>
    <submittedName>
        <fullName evidence="2">VOC family protein</fullName>
    </submittedName>
</protein>
<dbReference type="SUPFAM" id="SSF54593">
    <property type="entry name" value="Glyoxalase/Bleomycin resistance protein/Dihydroxybiphenyl dioxygenase"/>
    <property type="match status" value="1"/>
</dbReference>
<dbReference type="Gene3D" id="3.10.180.10">
    <property type="entry name" value="2,3-Dihydroxybiphenyl 1,2-Dioxygenase, domain 1"/>
    <property type="match status" value="1"/>
</dbReference>
<name>A0A6N9H8Y9_9MICO</name>
<sequence length="216" mass="22626">MPLPAALDHIVITVPDLPAGAEEFADLTGVRPFPGGAHTGAGTANQLVGLQPAGFAEGALTYIELLGPDPQQPPRSPLPLDAHLSTGLEVRTWAVHPLDFDGQVAQARAAGVDLGDIAAMSRRTAEGELLEWRLTRRVPLPRGGAQPFLIDWGASKHPARSLDADIVLDELAVIGPEPEAAAAGLRALGAETTVEQGPTWALRLRAHGPHGEFELG</sequence>
<evidence type="ECO:0000313" key="3">
    <source>
        <dbReference type="Proteomes" id="UP000469215"/>
    </source>
</evidence>
<feature type="domain" description="Glyoxalase-like" evidence="1">
    <location>
        <begin position="7"/>
        <end position="188"/>
    </location>
</feature>
<dbReference type="InterPro" id="IPR029068">
    <property type="entry name" value="Glyas_Bleomycin-R_OHBP_Dase"/>
</dbReference>
<dbReference type="InterPro" id="IPR025870">
    <property type="entry name" value="Glyoxalase-like_dom"/>
</dbReference>
<accession>A0A6N9H8Y9</accession>
<dbReference type="Pfam" id="PF13468">
    <property type="entry name" value="Glyoxalase_3"/>
    <property type="match status" value="1"/>
</dbReference>
<comment type="caution">
    <text evidence="2">The sequence shown here is derived from an EMBL/GenBank/DDBJ whole genome shotgun (WGS) entry which is preliminary data.</text>
</comment>
<organism evidence="2 3">
    <name type="scientific">Brevibacterium rongguiense</name>
    <dbReference type="NCBI Taxonomy" id="2695267"/>
    <lineage>
        <taxon>Bacteria</taxon>
        <taxon>Bacillati</taxon>
        <taxon>Actinomycetota</taxon>
        <taxon>Actinomycetes</taxon>
        <taxon>Micrococcales</taxon>
        <taxon>Brevibacteriaceae</taxon>
        <taxon>Brevibacterium</taxon>
    </lineage>
</organism>
<reference evidence="2 3" key="1">
    <citation type="submission" date="2020-01" db="EMBL/GenBank/DDBJ databases">
        <authorList>
            <person name="Deng T."/>
        </authorList>
    </citation>
    <scope>NUCLEOTIDE SEQUENCE [LARGE SCALE GENOMIC DNA]</scope>
    <source>
        <strain evidence="2 3">5221</strain>
    </source>
</reference>